<feature type="transmembrane region" description="Helical" evidence="1">
    <location>
        <begin position="162"/>
        <end position="188"/>
    </location>
</feature>
<feature type="transmembrane region" description="Helical" evidence="1">
    <location>
        <begin position="290"/>
        <end position="309"/>
    </location>
</feature>
<protein>
    <submittedName>
        <fullName evidence="2">Uncharacterized protein</fullName>
    </submittedName>
</protein>
<feature type="transmembrane region" description="Helical" evidence="1">
    <location>
        <begin position="200"/>
        <end position="220"/>
    </location>
</feature>
<evidence type="ECO:0000313" key="3">
    <source>
        <dbReference type="Proteomes" id="UP000027265"/>
    </source>
</evidence>
<keyword evidence="1" id="KW-1133">Transmembrane helix</keyword>
<keyword evidence="1" id="KW-0812">Transmembrane</keyword>
<dbReference type="Proteomes" id="UP000027265">
    <property type="component" value="Unassembled WGS sequence"/>
</dbReference>
<dbReference type="OrthoDB" id="3245306at2759"/>
<feature type="transmembrane region" description="Helical" evidence="1">
    <location>
        <begin position="246"/>
        <end position="269"/>
    </location>
</feature>
<feature type="transmembrane region" description="Helical" evidence="1">
    <location>
        <begin position="124"/>
        <end position="142"/>
    </location>
</feature>
<name>A0A067QAJ2_9AGAM</name>
<dbReference type="HOGENOM" id="CLU_064131_0_0_1"/>
<reference evidence="3" key="1">
    <citation type="journal article" date="2014" name="Proc. Natl. Acad. Sci. U.S.A.">
        <title>Extensive sampling of basidiomycete genomes demonstrates inadequacy of the white-rot/brown-rot paradigm for wood decay fungi.</title>
        <authorList>
            <person name="Riley R."/>
            <person name="Salamov A.A."/>
            <person name="Brown D.W."/>
            <person name="Nagy L.G."/>
            <person name="Floudas D."/>
            <person name="Held B.W."/>
            <person name="Levasseur A."/>
            <person name="Lombard V."/>
            <person name="Morin E."/>
            <person name="Otillar R."/>
            <person name="Lindquist E.A."/>
            <person name="Sun H."/>
            <person name="LaButti K.M."/>
            <person name="Schmutz J."/>
            <person name="Jabbour D."/>
            <person name="Luo H."/>
            <person name="Baker S.E."/>
            <person name="Pisabarro A.G."/>
            <person name="Walton J.D."/>
            <person name="Blanchette R.A."/>
            <person name="Henrissat B."/>
            <person name="Martin F."/>
            <person name="Cullen D."/>
            <person name="Hibbett D.S."/>
            <person name="Grigoriev I.V."/>
        </authorList>
    </citation>
    <scope>NUCLEOTIDE SEQUENCE [LARGE SCALE GENOMIC DNA]</scope>
    <source>
        <strain evidence="3">MUCL 33604</strain>
    </source>
</reference>
<gene>
    <name evidence="2" type="ORF">JAAARDRAFT_118388</name>
</gene>
<evidence type="ECO:0000256" key="1">
    <source>
        <dbReference type="SAM" id="Phobius"/>
    </source>
</evidence>
<dbReference type="AlphaFoldDB" id="A0A067QAJ2"/>
<proteinExistence type="predicted"/>
<accession>A0A067QAJ2</accession>
<keyword evidence="1" id="KW-0472">Membrane</keyword>
<dbReference type="STRING" id="933084.A0A067QAJ2"/>
<evidence type="ECO:0000313" key="2">
    <source>
        <dbReference type="EMBL" id="KDQ63954.1"/>
    </source>
</evidence>
<organism evidence="2 3">
    <name type="scientific">Jaapia argillacea MUCL 33604</name>
    <dbReference type="NCBI Taxonomy" id="933084"/>
    <lineage>
        <taxon>Eukaryota</taxon>
        <taxon>Fungi</taxon>
        <taxon>Dikarya</taxon>
        <taxon>Basidiomycota</taxon>
        <taxon>Agaricomycotina</taxon>
        <taxon>Agaricomycetes</taxon>
        <taxon>Agaricomycetidae</taxon>
        <taxon>Jaapiales</taxon>
        <taxon>Jaapiaceae</taxon>
        <taxon>Jaapia</taxon>
    </lineage>
</organism>
<dbReference type="EMBL" id="KL197709">
    <property type="protein sequence ID" value="KDQ63954.1"/>
    <property type="molecule type" value="Genomic_DNA"/>
</dbReference>
<keyword evidence="3" id="KW-1185">Reference proteome</keyword>
<dbReference type="InParanoid" id="A0A067QAJ2"/>
<sequence length="310" mass="34428">MEYRYWSYMEAHPGHEALPPQAYGDAMDTLTWSYTDCLLPSPKPAPPPFNQAECQELMTLLRSLGGAPAESRTQAIVQTRVVARILMRVAQWRQHHFRPHKPLPRDASRSSLRRPEPRIPFRRTITDFFISALCLGIPYIFIDRAHHRRADEEGNGGLKNAGPMLMIGACACLLAAVLLSASVTFLSFSGLDDVARISGFLAIICSTASMVSWVISMFRYNAEAERTVRYVHGEGLVLLSKRSVVLSLPLVFLGYAIIAFITGITLYSFRGFTVTNSRVIIRHFDAYTKWTVVGTLGGFAGVLITAAVFA</sequence>